<gene>
    <name evidence="5" type="ORF">JYU34_004379</name>
</gene>
<keyword evidence="3" id="KW-0862">Zinc</keyword>
<dbReference type="Proteomes" id="UP000823941">
    <property type="component" value="Chromosome 6"/>
</dbReference>
<evidence type="ECO:0000313" key="6">
    <source>
        <dbReference type="Proteomes" id="UP000823941"/>
    </source>
</evidence>
<name>A0ABQ7QXV1_PLUXY</name>
<evidence type="ECO:0000256" key="2">
    <source>
        <dbReference type="ARBA" id="ARBA00022771"/>
    </source>
</evidence>
<protein>
    <recommendedName>
        <fullName evidence="4">FLYWCH-type domain-containing protein</fullName>
    </recommendedName>
</protein>
<evidence type="ECO:0000256" key="3">
    <source>
        <dbReference type="ARBA" id="ARBA00022833"/>
    </source>
</evidence>
<dbReference type="InterPro" id="IPR007588">
    <property type="entry name" value="Znf_FLYWCH"/>
</dbReference>
<proteinExistence type="predicted"/>
<organism evidence="5 6">
    <name type="scientific">Plutella xylostella</name>
    <name type="common">Diamondback moth</name>
    <name type="synonym">Plutella maculipennis</name>
    <dbReference type="NCBI Taxonomy" id="51655"/>
    <lineage>
        <taxon>Eukaryota</taxon>
        <taxon>Metazoa</taxon>
        <taxon>Ecdysozoa</taxon>
        <taxon>Arthropoda</taxon>
        <taxon>Hexapoda</taxon>
        <taxon>Insecta</taxon>
        <taxon>Pterygota</taxon>
        <taxon>Neoptera</taxon>
        <taxon>Endopterygota</taxon>
        <taxon>Lepidoptera</taxon>
        <taxon>Glossata</taxon>
        <taxon>Ditrysia</taxon>
        <taxon>Yponomeutoidea</taxon>
        <taxon>Plutellidae</taxon>
        <taxon>Plutella</taxon>
    </lineage>
</organism>
<evidence type="ECO:0000313" key="5">
    <source>
        <dbReference type="EMBL" id="KAG7309866.1"/>
    </source>
</evidence>
<dbReference type="Pfam" id="PF04500">
    <property type="entry name" value="FLYWCH"/>
    <property type="match status" value="1"/>
</dbReference>
<keyword evidence="1" id="KW-0479">Metal-binding</keyword>
<dbReference type="EMBL" id="JAHIBW010000006">
    <property type="protein sequence ID" value="KAG7309866.1"/>
    <property type="molecule type" value="Genomic_DNA"/>
</dbReference>
<sequence>MTSRAGESLMKVGDFTFTKDEEKEGSWCCYTHGGQGCRARVYTEGEKLVYVRNLHTHSPTEFFV</sequence>
<evidence type="ECO:0000259" key="4">
    <source>
        <dbReference type="Pfam" id="PF04500"/>
    </source>
</evidence>
<dbReference type="Gene3D" id="2.20.25.240">
    <property type="match status" value="1"/>
</dbReference>
<comment type="caution">
    <text evidence="5">The sequence shown here is derived from an EMBL/GenBank/DDBJ whole genome shotgun (WGS) entry which is preliminary data.</text>
</comment>
<reference evidence="5 6" key="1">
    <citation type="submission" date="2021-06" db="EMBL/GenBank/DDBJ databases">
        <title>A haploid diamondback moth (Plutella xylostella L.) genome assembly resolves 31 chromosomes and identifies a diamide resistance mutation.</title>
        <authorList>
            <person name="Ward C.M."/>
            <person name="Perry K.D."/>
            <person name="Baker G."/>
            <person name="Powis K."/>
            <person name="Heckel D.G."/>
            <person name="Baxter S.W."/>
        </authorList>
    </citation>
    <scope>NUCLEOTIDE SEQUENCE [LARGE SCALE GENOMIC DNA]</scope>
    <source>
        <strain evidence="5 6">LV</strain>
        <tissue evidence="5">Single pupa</tissue>
    </source>
</reference>
<keyword evidence="2" id="KW-0863">Zinc-finger</keyword>
<feature type="domain" description="FLYWCH-type" evidence="4">
    <location>
        <begin position="9"/>
        <end position="57"/>
    </location>
</feature>
<evidence type="ECO:0000256" key="1">
    <source>
        <dbReference type="ARBA" id="ARBA00022723"/>
    </source>
</evidence>
<accession>A0ABQ7QXV1</accession>
<keyword evidence="6" id="KW-1185">Reference proteome</keyword>